<evidence type="ECO:0000259" key="4">
    <source>
        <dbReference type="Pfam" id="PF14648"/>
    </source>
</evidence>
<dbReference type="PANTHER" id="PTHR28441">
    <property type="entry name" value="PROTEIN FAM91A1"/>
    <property type="match status" value="1"/>
</dbReference>
<sequence>MDVDTCIRENIVWQKLPEDIRVLLGNSQREYDKLVLDYSIKNQLRYKGNLVRHVKKSEETYYDMIIKYSESHLMLYPYHLSDIIVRELRVTPFNYYINIITDMIQSEKSYDSLPNFTAADAVRLLGIGRNQYIDLMNQNRSNRKFLRRNRPLRELLPQKPAKLVVEPWWIICAGSILEADIKVLSEDERRIVDCLLDEGPQAAGLLPVPVVNSLLDRGLIYIDVPVVESDYVYVAPLDGFVMNRVLGDYFETLLYKIFVAIDDQTTVKEMAEMLHIDFYLVANAISVFCRLGFARKRVTGMETARLHYSWAQVISIPNSPTHVPITLTLDNYAVGLYLWNNTEVMADLMLTEHDSLSQDLICSEGMCEVPLLSFGEYFSSREDMVTSVSGDLGELSASLASPLGDDDDEEQTAQLSNLSAKDTTPSQPSSDVPSSGSRTAFLFDSSLAAFLMMGNLSTSLKGHAVTLFEVGKLADEQMRDFLEQLECVNHFAEGEAQRYSEHAIALLDILRSLRKGREVDMLRGESLLSLDKESLIRVLAKSYGIVVSMAPLSCDACTVPSSSLPFIGPPVPEACSPWMRLAIYLATGSGPASVYIPKGTRLSRLPPAIAHSPRLLVTSTSHEPQHMPTHNALIALNDILLTTPLFVQQYPHYSEEDELIYVPFPFDEDESGEGLFAKHPAVLELSSRIGLNSLCGYIVLLRQKVTRKVVMTNSTSISSYENAMLRGSQKIMSCLPPGSSYDEYVLLDCVFGIPLFNSALNETICSRMLGKGILEADNRTNIQFANKAITDMITELLMKWNYGHIKSSFPSTEPRKSEFVPPVRIICYDPVKKEAYETTVIQPANRTELLILCLVDILYERRLFVLLFISGYFRSDTQNYGESQSTSFVVGSDDVREHLVADLNRFGVLRLAKDGFRLLKRKNSA</sequence>
<feature type="domain" description="FAM91 C-terminal" evidence="4">
    <location>
        <begin position="437"/>
        <end position="802"/>
    </location>
</feature>
<dbReference type="OrthoDB" id="275996at2759"/>
<reference evidence="6" key="1">
    <citation type="journal article" date="2015" name="Nat. Genet.">
        <title>The genome and transcriptome of the zoonotic hookworm Ancylostoma ceylanicum identify infection-specific gene families.</title>
        <authorList>
            <person name="Schwarz E.M."/>
            <person name="Hu Y."/>
            <person name="Antoshechkin I."/>
            <person name="Miller M.M."/>
            <person name="Sternberg P.W."/>
            <person name="Aroian R.V."/>
        </authorList>
    </citation>
    <scope>NUCLEOTIDE SEQUENCE</scope>
    <source>
        <strain evidence="6">HY135</strain>
    </source>
</reference>
<evidence type="ECO:0000259" key="3">
    <source>
        <dbReference type="Pfam" id="PF14647"/>
    </source>
</evidence>
<dbReference type="STRING" id="53326.A0A016RWZ6"/>
<dbReference type="Pfam" id="PF14647">
    <property type="entry name" value="FAM91_N"/>
    <property type="match status" value="1"/>
</dbReference>
<protein>
    <recommendedName>
        <fullName evidence="7">FAM91 N-terminal domain-containing protein</fullName>
    </recommendedName>
</protein>
<organism evidence="5 6">
    <name type="scientific">Ancylostoma ceylanicum</name>
    <dbReference type="NCBI Taxonomy" id="53326"/>
    <lineage>
        <taxon>Eukaryota</taxon>
        <taxon>Metazoa</taxon>
        <taxon>Ecdysozoa</taxon>
        <taxon>Nematoda</taxon>
        <taxon>Chromadorea</taxon>
        <taxon>Rhabditida</taxon>
        <taxon>Rhabditina</taxon>
        <taxon>Rhabditomorpha</taxon>
        <taxon>Strongyloidea</taxon>
        <taxon>Ancylostomatidae</taxon>
        <taxon>Ancylostomatinae</taxon>
        <taxon>Ancylostoma</taxon>
    </lineage>
</organism>
<proteinExistence type="inferred from homology"/>
<dbReference type="Pfam" id="PF14648">
    <property type="entry name" value="FAM91_C"/>
    <property type="match status" value="1"/>
</dbReference>
<feature type="domain" description="FAM91 N-terminal" evidence="3">
    <location>
        <begin position="6"/>
        <end position="310"/>
    </location>
</feature>
<feature type="region of interest" description="Disordered" evidence="2">
    <location>
        <begin position="398"/>
        <end position="436"/>
    </location>
</feature>
<dbReference type="InterPro" id="IPR028091">
    <property type="entry name" value="FAM91_N_dom"/>
</dbReference>
<evidence type="ECO:0000313" key="6">
    <source>
        <dbReference type="Proteomes" id="UP000024635"/>
    </source>
</evidence>
<dbReference type="PANTHER" id="PTHR28441:SF2">
    <property type="entry name" value="PROTEIN FAM91A1"/>
    <property type="match status" value="1"/>
</dbReference>
<evidence type="ECO:0008006" key="7">
    <source>
        <dbReference type="Google" id="ProtNLM"/>
    </source>
</evidence>
<dbReference type="InterPro" id="IPR028097">
    <property type="entry name" value="FAM91_C_dom"/>
</dbReference>
<dbReference type="Proteomes" id="UP000024635">
    <property type="component" value="Unassembled WGS sequence"/>
</dbReference>
<comment type="caution">
    <text evidence="5">The sequence shown here is derived from an EMBL/GenBank/DDBJ whole genome shotgun (WGS) entry which is preliminary data.</text>
</comment>
<dbReference type="AlphaFoldDB" id="A0A016RWZ6"/>
<dbReference type="EMBL" id="JARK01001685">
    <property type="protein sequence ID" value="EYB82836.1"/>
    <property type="molecule type" value="Genomic_DNA"/>
</dbReference>
<gene>
    <name evidence="5" type="primary">Acey_s0349.g3190</name>
    <name evidence="5" type="synonym">Acey-F33H2.2</name>
    <name evidence="5" type="ORF">Y032_0349g3190</name>
</gene>
<evidence type="ECO:0000313" key="5">
    <source>
        <dbReference type="EMBL" id="EYB82836.1"/>
    </source>
</evidence>
<evidence type="ECO:0000256" key="1">
    <source>
        <dbReference type="ARBA" id="ARBA00010319"/>
    </source>
</evidence>
<dbReference type="InterPro" id="IPR039199">
    <property type="entry name" value="FAM91"/>
</dbReference>
<feature type="compositionally biased region" description="Low complexity" evidence="2">
    <location>
        <begin position="425"/>
        <end position="436"/>
    </location>
</feature>
<keyword evidence="6" id="KW-1185">Reference proteome</keyword>
<evidence type="ECO:0000256" key="2">
    <source>
        <dbReference type="SAM" id="MobiDB-lite"/>
    </source>
</evidence>
<accession>A0A016RWZ6</accession>
<comment type="similarity">
    <text evidence="1">Belongs to the FAM91 family.</text>
</comment>
<name>A0A016RWZ6_9BILA</name>
<feature type="compositionally biased region" description="Polar residues" evidence="2">
    <location>
        <begin position="412"/>
        <end position="424"/>
    </location>
</feature>